<dbReference type="SMART" id="SM00382">
    <property type="entry name" value="AAA"/>
    <property type="match status" value="1"/>
</dbReference>
<dbReference type="GO" id="GO:0005524">
    <property type="term" value="F:ATP binding"/>
    <property type="evidence" value="ECO:0007669"/>
    <property type="project" value="UniProtKB-KW"/>
</dbReference>
<sequence length="262" mass="28811">MKANDWEAPKGTKTFLHAKSISKSYGGLKAVSEVDLKIHRGEVVALVGDNGAGKSTLIKMLSGVISPDRGAIEIDGQPIRFLGPSDARTAGIETLHQHLGLVEVFNVPENIFLGQELTRRRLGIFKGLDHAKMRRLTEELLRRVDLRLPSLDQPVKAMSGGQRQAVAITRMLLNEVHLLIMDEPMAALGVDEGRKVLDLIVTLRERELSTLIISHNLEHVFAIADRIAVMKNGELISVVNTRETTSDEVVGMIVSGRSYKEA</sequence>
<dbReference type="SUPFAM" id="SSF52540">
    <property type="entry name" value="P-loop containing nucleoside triphosphate hydrolases"/>
    <property type="match status" value="1"/>
</dbReference>
<dbReference type="CDD" id="cd03216">
    <property type="entry name" value="ABC_Carb_Monos_I"/>
    <property type="match status" value="1"/>
</dbReference>
<name>A0ABT3ZDV1_9HYPH</name>
<dbReference type="RefSeq" id="WP_267655259.1">
    <property type="nucleotide sequence ID" value="NZ_JAOVZR010000001.1"/>
</dbReference>
<dbReference type="PROSITE" id="PS50893">
    <property type="entry name" value="ABC_TRANSPORTER_2"/>
    <property type="match status" value="1"/>
</dbReference>
<evidence type="ECO:0000313" key="4">
    <source>
        <dbReference type="EMBL" id="MCY0149821.1"/>
    </source>
</evidence>
<evidence type="ECO:0000313" key="5">
    <source>
        <dbReference type="Proteomes" id="UP001073227"/>
    </source>
</evidence>
<feature type="domain" description="ABC transporter" evidence="3">
    <location>
        <begin position="16"/>
        <end position="257"/>
    </location>
</feature>
<evidence type="ECO:0000256" key="1">
    <source>
        <dbReference type="ARBA" id="ARBA00022741"/>
    </source>
</evidence>
<organism evidence="4 5">
    <name type="scientific">Hoeflea algicola</name>
    <dbReference type="NCBI Taxonomy" id="2983763"/>
    <lineage>
        <taxon>Bacteria</taxon>
        <taxon>Pseudomonadati</taxon>
        <taxon>Pseudomonadota</taxon>
        <taxon>Alphaproteobacteria</taxon>
        <taxon>Hyphomicrobiales</taxon>
        <taxon>Rhizobiaceae</taxon>
        <taxon>Hoeflea</taxon>
    </lineage>
</organism>
<comment type="caution">
    <text evidence="4">The sequence shown here is derived from an EMBL/GenBank/DDBJ whole genome shotgun (WGS) entry which is preliminary data.</text>
</comment>
<accession>A0ABT3ZDV1</accession>
<protein>
    <submittedName>
        <fullName evidence="4">ATP-binding cassette domain-containing protein</fullName>
    </submittedName>
</protein>
<proteinExistence type="predicted"/>
<dbReference type="PANTHER" id="PTHR43790">
    <property type="entry name" value="CARBOHYDRATE TRANSPORT ATP-BINDING PROTEIN MG119-RELATED"/>
    <property type="match status" value="1"/>
</dbReference>
<dbReference type="Pfam" id="PF00005">
    <property type="entry name" value="ABC_tran"/>
    <property type="match status" value="1"/>
</dbReference>
<dbReference type="EMBL" id="JAOVZR010000001">
    <property type="protein sequence ID" value="MCY0149821.1"/>
    <property type="molecule type" value="Genomic_DNA"/>
</dbReference>
<keyword evidence="1" id="KW-0547">Nucleotide-binding</keyword>
<dbReference type="InterPro" id="IPR027417">
    <property type="entry name" value="P-loop_NTPase"/>
</dbReference>
<dbReference type="Proteomes" id="UP001073227">
    <property type="component" value="Unassembled WGS sequence"/>
</dbReference>
<dbReference type="PANTHER" id="PTHR43790:SF8">
    <property type="entry name" value="SUGAR ABC TRANSPORTER ATP-BINDING PROTEIN"/>
    <property type="match status" value="1"/>
</dbReference>
<gene>
    <name evidence="4" type="ORF">OEG84_19440</name>
</gene>
<dbReference type="InterPro" id="IPR003439">
    <property type="entry name" value="ABC_transporter-like_ATP-bd"/>
</dbReference>
<keyword evidence="5" id="KW-1185">Reference proteome</keyword>
<evidence type="ECO:0000256" key="2">
    <source>
        <dbReference type="ARBA" id="ARBA00022840"/>
    </source>
</evidence>
<dbReference type="Gene3D" id="3.40.50.300">
    <property type="entry name" value="P-loop containing nucleotide triphosphate hydrolases"/>
    <property type="match status" value="1"/>
</dbReference>
<dbReference type="InterPro" id="IPR003593">
    <property type="entry name" value="AAA+_ATPase"/>
</dbReference>
<dbReference type="InterPro" id="IPR050107">
    <property type="entry name" value="ABC_carbohydrate_import_ATPase"/>
</dbReference>
<reference evidence="4" key="1">
    <citation type="submission" date="2022-10" db="EMBL/GenBank/DDBJ databases">
        <title>Hoeflea sp. G2-23, isolated from marine algae.</title>
        <authorList>
            <person name="Kristyanto S."/>
            <person name="Kim J.M."/>
            <person name="Jeon C.O."/>
        </authorList>
    </citation>
    <scope>NUCLEOTIDE SEQUENCE</scope>
    <source>
        <strain evidence="4">G2-23</strain>
    </source>
</reference>
<evidence type="ECO:0000259" key="3">
    <source>
        <dbReference type="PROSITE" id="PS50893"/>
    </source>
</evidence>
<keyword evidence="2 4" id="KW-0067">ATP-binding</keyword>